<feature type="transmembrane region" description="Helical" evidence="1">
    <location>
        <begin position="20"/>
        <end position="37"/>
    </location>
</feature>
<proteinExistence type="predicted"/>
<keyword evidence="1" id="KW-1133">Transmembrane helix</keyword>
<dbReference type="AlphaFoldDB" id="A0A0C2UG55"/>
<comment type="caution">
    <text evidence="2">The sequence shown here is derived from an EMBL/GenBank/DDBJ whole genome shotgun (WGS) entry which is preliminary data.</text>
</comment>
<evidence type="ECO:0000313" key="3">
    <source>
        <dbReference type="Proteomes" id="UP000031971"/>
    </source>
</evidence>
<reference evidence="2 3" key="1">
    <citation type="submission" date="2015-01" db="EMBL/GenBank/DDBJ databases">
        <title>Genome Sequence of Magnetospirillum magnetotacticum Strain MS-1.</title>
        <authorList>
            <person name="Marinov G.K."/>
            <person name="Smalley M.D."/>
            <person name="DeSalvo G."/>
        </authorList>
    </citation>
    <scope>NUCLEOTIDE SEQUENCE [LARGE SCALE GENOMIC DNA]</scope>
    <source>
        <strain evidence="2 3">MS-1</strain>
    </source>
</reference>
<keyword evidence="1" id="KW-0472">Membrane</keyword>
<dbReference type="Proteomes" id="UP000031971">
    <property type="component" value="Unassembled WGS sequence"/>
</dbReference>
<keyword evidence="3" id="KW-1185">Reference proteome</keyword>
<accession>A0A0C2UG55</accession>
<keyword evidence="1" id="KW-0812">Transmembrane</keyword>
<evidence type="ECO:0000313" key="2">
    <source>
        <dbReference type="EMBL" id="KIM00508.1"/>
    </source>
</evidence>
<gene>
    <name evidence="2" type="ORF">CCC_03110</name>
</gene>
<dbReference type="EMBL" id="JXSL01000009">
    <property type="protein sequence ID" value="KIM00508.1"/>
    <property type="molecule type" value="Genomic_DNA"/>
</dbReference>
<organism evidence="2 3">
    <name type="scientific">Paramagnetospirillum magnetotacticum MS-1</name>
    <dbReference type="NCBI Taxonomy" id="272627"/>
    <lineage>
        <taxon>Bacteria</taxon>
        <taxon>Pseudomonadati</taxon>
        <taxon>Pseudomonadota</taxon>
        <taxon>Alphaproteobacteria</taxon>
        <taxon>Rhodospirillales</taxon>
        <taxon>Magnetospirillaceae</taxon>
        <taxon>Paramagnetospirillum</taxon>
    </lineage>
</organism>
<sequence>MSKDLDLGAVPFRRTIACHLPRSFLIVAIVITIVEVVDD</sequence>
<evidence type="ECO:0000256" key="1">
    <source>
        <dbReference type="SAM" id="Phobius"/>
    </source>
</evidence>
<name>A0A0C2UG55_PARME</name>
<protein>
    <submittedName>
        <fullName evidence="2">Uncharacterized protein</fullName>
    </submittedName>
</protein>